<protein>
    <recommendedName>
        <fullName evidence="1">ABM domain-containing protein</fullName>
    </recommendedName>
</protein>
<dbReference type="Proteomes" id="UP001147746">
    <property type="component" value="Unassembled WGS sequence"/>
</dbReference>
<dbReference type="InterPro" id="IPR011008">
    <property type="entry name" value="Dimeric_a/b-barrel"/>
</dbReference>
<dbReference type="InterPro" id="IPR007138">
    <property type="entry name" value="ABM_dom"/>
</dbReference>
<reference evidence="2" key="2">
    <citation type="journal article" date="2023" name="IMA Fungus">
        <title>Comparative genomic study of the Penicillium genus elucidates a diverse pangenome and 15 lateral gene transfer events.</title>
        <authorList>
            <person name="Petersen C."/>
            <person name="Sorensen T."/>
            <person name="Nielsen M.R."/>
            <person name="Sondergaard T.E."/>
            <person name="Sorensen J.L."/>
            <person name="Fitzpatrick D.A."/>
            <person name="Frisvad J.C."/>
            <person name="Nielsen K.L."/>
        </authorList>
    </citation>
    <scope>NUCLEOTIDE SEQUENCE</scope>
    <source>
        <strain evidence="2">IBT 21472</strain>
    </source>
</reference>
<feature type="domain" description="ABM" evidence="1">
    <location>
        <begin position="17"/>
        <end position="80"/>
    </location>
</feature>
<sequence>MAALVLSPLVNIASDQKRARFLSLLREVGKETLTSEPDCLAYIWLLSVTETTAIRGVEIYRNDSALEDTHRRSTAYEKFRTVLIEEQLAPPPTAAALCRGRLVEKSRLPDPVNSSGPLVAITGSVSVLTITYARSEEILAILGKVADEPREKDQIAFVISDLEESRQILVVGVFASRKAADRARSTWKSLGQG</sequence>
<name>A0A9W9PS85_9EURO</name>
<dbReference type="Pfam" id="PF03992">
    <property type="entry name" value="ABM"/>
    <property type="match status" value="1"/>
</dbReference>
<organism evidence="2 3">
    <name type="scientific">Penicillium atrosanguineum</name>
    <dbReference type="NCBI Taxonomy" id="1132637"/>
    <lineage>
        <taxon>Eukaryota</taxon>
        <taxon>Fungi</taxon>
        <taxon>Dikarya</taxon>
        <taxon>Ascomycota</taxon>
        <taxon>Pezizomycotina</taxon>
        <taxon>Eurotiomycetes</taxon>
        <taxon>Eurotiomycetidae</taxon>
        <taxon>Eurotiales</taxon>
        <taxon>Aspergillaceae</taxon>
        <taxon>Penicillium</taxon>
    </lineage>
</organism>
<dbReference type="SUPFAM" id="SSF54909">
    <property type="entry name" value="Dimeric alpha+beta barrel"/>
    <property type="match status" value="1"/>
</dbReference>
<comment type="caution">
    <text evidence="2">The sequence shown here is derived from an EMBL/GenBank/DDBJ whole genome shotgun (WGS) entry which is preliminary data.</text>
</comment>
<proteinExistence type="predicted"/>
<dbReference type="AlphaFoldDB" id="A0A9W9PS85"/>
<reference evidence="2" key="1">
    <citation type="submission" date="2022-12" db="EMBL/GenBank/DDBJ databases">
        <authorList>
            <person name="Petersen C."/>
        </authorList>
    </citation>
    <scope>NUCLEOTIDE SEQUENCE</scope>
    <source>
        <strain evidence="2">IBT 21472</strain>
    </source>
</reference>
<evidence type="ECO:0000259" key="1">
    <source>
        <dbReference type="Pfam" id="PF03992"/>
    </source>
</evidence>
<evidence type="ECO:0000313" key="3">
    <source>
        <dbReference type="Proteomes" id="UP001147746"/>
    </source>
</evidence>
<evidence type="ECO:0000313" key="2">
    <source>
        <dbReference type="EMBL" id="KAJ5303739.1"/>
    </source>
</evidence>
<dbReference type="EMBL" id="JAPZBO010000009">
    <property type="protein sequence ID" value="KAJ5303739.1"/>
    <property type="molecule type" value="Genomic_DNA"/>
</dbReference>
<keyword evidence="3" id="KW-1185">Reference proteome</keyword>
<accession>A0A9W9PS85</accession>
<dbReference type="OrthoDB" id="4490496at2759"/>
<dbReference type="Gene3D" id="3.30.70.100">
    <property type="match status" value="1"/>
</dbReference>
<gene>
    <name evidence="2" type="ORF">N7476_010538</name>
</gene>